<dbReference type="GO" id="GO:0005634">
    <property type="term" value="C:nucleus"/>
    <property type="evidence" value="ECO:0007669"/>
    <property type="project" value="UniProtKB-SubCell"/>
</dbReference>
<feature type="domain" description="HTH La-type RNA-binding" evidence="6">
    <location>
        <begin position="28"/>
        <end position="119"/>
    </location>
</feature>
<dbReference type="GO" id="GO:1990904">
    <property type="term" value="C:ribonucleoprotein complex"/>
    <property type="evidence" value="ECO:0007669"/>
    <property type="project" value="InterPro"/>
</dbReference>
<dbReference type="SMART" id="SM00715">
    <property type="entry name" value="LA"/>
    <property type="match status" value="1"/>
</dbReference>
<dbReference type="PANTHER" id="PTHR22792:SF140">
    <property type="entry name" value="ACHILLES, ISOFORM A"/>
    <property type="match status" value="1"/>
</dbReference>
<keyword evidence="2 4" id="KW-0694">RNA-binding</keyword>
<dbReference type="InterPro" id="IPR045180">
    <property type="entry name" value="La_dom_prot"/>
</dbReference>
<dbReference type="AlphaFoldDB" id="A0A4S2LP16"/>
<dbReference type="InterPro" id="IPR036388">
    <property type="entry name" value="WH-like_DNA-bd_sf"/>
</dbReference>
<dbReference type="PANTHER" id="PTHR22792">
    <property type="entry name" value="LUPUS LA PROTEIN-RELATED"/>
    <property type="match status" value="1"/>
</dbReference>
<accession>A0A4S2LP16</accession>
<proteinExistence type="predicted"/>
<comment type="subcellular location">
    <subcellularLocation>
        <location evidence="1">Nucleus</location>
    </subcellularLocation>
</comment>
<dbReference type="SUPFAM" id="SSF46785">
    <property type="entry name" value="Winged helix' DNA-binding domain"/>
    <property type="match status" value="1"/>
</dbReference>
<evidence type="ECO:0000313" key="8">
    <source>
        <dbReference type="Proteomes" id="UP000308267"/>
    </source>
</evidence>
<dbReference type="STRING" id="147828.A0A4S2LP16"/>
<name>A0A4S2LP16_OPIFE</name>
<dbReference type="Pfam" id="PF05383">
    <property type="entry name" value="La"/>
    <property type="match status" value="1"/>
</dbReference>
<comment type="caution">
    <text evidence="7">The sequence shown here is derived from an EMBL/GenBank/DDBJ whole genome shotgun (WGS) entry which is preliminary data.</text>
</comment>
<dbReference type="InterPro" id="IPR002344">
    <property type="entry name" value="Lupus_La"/>
</dbReference>
<evidence type="ECO:0000313" key="7">
    <source>
        <dbReference type="EMBL" id="TGZ65463.1"/>
    </source>
</evidence>
<dbReference type="EMBL" id="SJOL01006488">
    <property type="protein sequence ID" value="TGZ65463.1"/>
    <property type="molecule type" value="Genomic_DNA"/>
</dbReference>
<dbReference type="PRINTS" id="PR00302">
    <property type="entry name" value="LUPUSLA"/>
</dbReference>
<dbReference type="GO" id="GO:0003729">
    <property type="term" value="F:mRNA binding"/>
    <property type="evidence" value="ECO:0007669"/>
    <property type="project" value="TreeGrafter"/>
</dbReference>
<feature type="compositionally biased region" description="Basic and acidic residues" evidence="5">
    <location>
        <begin position="221"/>
        <end position="240"/>
    </location>
</feature>
<dbReference type="Proteomes" id="UP000308267">
    <property type="component" value="Unassembled WGS sequence"/>
</dbReference>
<reference evidence="7 8" key="1">
    <citation type="journal article" date="2019" name="BMC Genomics">
        <title>New insights from Opisthorchis felineus genome: update on genomics of the epidemiologically important liver flukes.</title>
        <authorList>
            <person name="Ershov N.I."/>
            <person name="Mordvinov V.A."/>
            <person name="Prokhortchouk E.B."/>
            <person name="Pakharukova M.Y."/>
            <person name="Gunbin K.V."/>
            <person name="Ustyantsev K."/>
            <person name="Genaev M.A."/>
            <person name="Blinov A.G."/>
            <person name="Mazur A."/>
            <person name="Boulygina E."/>
            <person name="Tsygankova S."/>
            <person name="Khrameeva E."/>
            <person name="Chekanov N."/>
            <person name="Fan G."/>
            <person name="Xiao A."/>
            <person name="Zhang H."/>
            <person name="Xu X."/>
            <person name="Yang H."/>
            <person name="Solovyev V."/>
            <person name="Lee S.M."/>
            <person name="Liu X."/>
            <person name="Afonnikov D.A."/>
            <person name="Skryabin K.G."/>
        </authorList>
    </citation>
    <scope>NUCLEOTIDE SEQUENCE [LARGE SCALE GENOMIC DNA]</scope>
    <source>
        <strain evidence="7">AK-0245</strain>
        <tissue evidence="7">Whole organism</tissue>
    </source>
</reference>
<evidence type="ECO:0000256" key="3">
    <source>
        <dbReference type="ARBA" id="ARBA00023242"/>
    </source>
</evidence>
<gene>
    <name evidence="7" type="ORF">CRM22_005865</name>
</gene>
<evidence type="ECO:0000259" key="6">
    <source>
        <dbReference type="PROSITE" id="PS50961"/>
    </source>
</evidence>
<dbReference type="PROSITE" id="PS50961">
    <property type="entry name" value="HTH_LA"/>
    <property type="match status" value="1"/>
</dbReference>
<organism evidence="7 8">
    <name type="scientific">Opisthorchis felineus</name>
    <dbReference type="NCBI Taxonomy" id="147828"/>
    <lineage>
        <taxon>Eukaryota</taxon>
        <taxon>Metazoa</taxon>
        <taxon>Spiralia</taxon>
        <taxon>Lophotrochozoa</taxon>
        <taxon>Platyhelminthes</taxon>
        <taxon>Trematoda</taxon>
        <taxon>Digenea</taxon>
        <taxon>Opisthorchiida</taxon>
        <taxon>Opisthorchiata</taxon>
        <taxon>Opisthorchiidae</taxon>
        <taxon>Opisthorchis</taxon>
    </lineage>
</organism>
<dbReference type="GO" id="GO:0006396">
    <property type="term" value="P:RNA processing"/>
    <property type="evidence" value="ECO:0007669"/>
    <property type="project" value="InterPro"/>
</dbReference>
<evidence type="ECO:0000256" key="2">
    <source>
        <dbReference type="ARBA" id="ARBA00022884"/>
    </source>
</evidence>
<sequence length="356" mass="39622">MEVPLVVDVAGSELQIVDTPSQDKENIFDGMDDAVAQIREQCEFYFSDANILKDQFMLNQVKSSADGWVKLGIIEKFKKVQRLTQDHSVVVRALSMSSKLEVSEDGLSVRRRDPLPSWDPAVYHRTIILTDLPEDVELSHAKVTELFTTDQASPLLVRLFLPGRKVPSDLKRSQALHPQLGTKFSAVIEFANRTLASKAISRARQHWPGAYVHLLSYGSKKPTDANPKKKEKKVQSKDLEQPSSPQSRRPAFLLNLKSPNETIKVVHIRQPVGPPTEDSTGFPPGWRDSLRFQRISLSTNMTSVPTSTFPPALPPDDAIVRANYQHPPWPNDSAIVSIIPYPTVAVTSAVSAMNTT</sequence>
<evidence type="ECO:0000256" key="5">
    <source>
        <dbReference type="SAM" id="MobiDB-lite"/>
    </source>
</evidence>
<keyword evidence="3" id="KW-0539">Nucleus</keyword>
<keyword evidence="8" id="KW-1185">Reference proteome</keyword>
<dbReference type="OrthoDB" id="6499973at2759"/>
<evidence type="ECO:0000256" key="4">
    <source>
        <dbReference type="PROSITE-ProRule" id="PRU00332"/>
    </source>
</evidence>
<dbReference type="InterPro" id="IPR006630">
    <property type="entry name" value="La_HTH"/>
</dbReference>
<protein>
    <recommendedName>
        <fullName evidence="6">HTH La-type RNA-binding domain-containing protein</fullName>
    </recommendedName>
</protein>
<evidence type="ECO:0000256" key="1">
    <source>
        <dbReference type="ARBA" id="ARBA00004123"/>
    </source>
</evidence>
<feature type="region of interest" description="Disordered" evidence="5">
    <location>
        <begin position="218"/>
        <end position="250"/>
    </location>
</feature>
<dbReference type="InterPro" id="IPR036390">
    <property type="entry name" value="WH_DNA-bd_sf"/>
</dbReference>
<dbReference type="Gene3D" id="1.10.10.10">
    <property type="entry name" value="Winged helix-like DNA-binding domain superfamily/Winged helix DNA-binding domain"/>
    <property type="match status" value="1"/>
</dbReference>